<evidence type="ECO:0000256" key="1">
    <source>
        <dbReference type="SAM" id="MobiDB-lite"/>
    </source>
</evidence>
<keyword evidence="3" id="KW-1185">Reference proteome</keyword>
<organism evidence="2 3">
    <name type="scientific">Spiroplasma ixodetis</name>
    <dbReference type="NCBI Taxonomy" id="2141"/>
    <lineage>
        <taxon>Bacteria</taxon>
        <taxon>Bacillati</taxon>
        <taxon>Mycoplasmatota</taxon>
        <taxon>Mollicutes</taxon>
        <taxon>Entomoplasmatales</taxon>
        <taxon>Spiroplasmataceae</taxon>
        <taxon>Spiroplasma</taxon>
    </lineage>
</organism>
<protein>
    <recommendedName>
        <fullName evidence="4">Spiroplasmavirus-related protein</fullName>
    </recommendedName>
</protein>
<proteinExistence type="predicted"/>
<dbReference type="EMBL" id="AP028955">
    <property type="protein sequence ID" value="BET38611.1"/>
    <property type="molecule type" value="Genomic_DNA"/>
</dbReference>
<feature type="compositionally biased region" description="Basic residues" evidence="1">
    <location>
        <begin position="26"/>
        <end position="58"/>
    </location>
</feature>
<evidence type="ECO:0008006" key="4">
    <source>
        <dbReference type="Google" id="ProtNLM"/>
    </source>
</evidence>
<gene>
    <name evidence="2" type="ORF">SAP269_12000</name>
</gene>
<accession>A0ABM8JMP5</accession>
<feature type="region of interest" description="Disordered" evidence="1">
    <location>
        <begin position="1"/>
        <end position="58"/>
    </location>
</feature>
<reference evidence="3" key="1">
    <citation type="journal article" date="2024" name="FEMS Microbiol. Lett.">
        <title>Genomic insights into Spiroplasma endosymbionts that induce male-killing and protective phenotypes in the pea aphid.</title>
        <authorList>
            <person name="Arai H."/>
            <person name="Legeai F."/>
            <person name="Kageyama D."/>
            <person name="Sugio A."/>
            <person name="Simon J.C."/>
        </authorList>
    </citation>
    <scope>NUCLEOTIDE SEQUENCE [LARGE SCALE GENOMIC DNA]</scope>
    <source>
        <strain evidence="3">sAp269</strain>
    </source>
</reference>
<evidence type="ECO:0000313" key="2">
    <source>
        <dbReference type="EMBL" id="BET38611.1"/>
    </source>
</evidence>
<sequence>MVSKIKKRDKNNNNQSSKMYKANNFKYRKKIKLNGKVKKNKSEKKNGVKKWKYKGKKD</sequence>
<dbReference type="Proteomes" id="UP001473424">
    <property type="component" value="Chromosome"/>
</dbReference>
<name>A0ABM8JMP5_9MOLU</name>
<evidence type="ECO:0000313" key="3">
    <source>
        <dbReference type="Proteomes" id="UP001473424"/>
    </source>
</evidence>